<dbReference type="RefSeq" id="WP_066199621.1">
    <property type="nucleotide sequence ID" value="NZ_JAFDQP010000002.1"/>
</dbReference>
<evidence type="ECO:0000313" key="3">
    <source>
        <dbReference type="Proteomes" id="UP000233343"/>
    </source>
</evidence>
<organism evidence="2 3">
    <name type="scientific">Cytobacillus horneckiae</name>
    <dbReference type="NCBI Taxonomy" id="549687"/>
    <lineage>
        <taxon>Bacteria</taxon>
        <taxon>Bacillati</taxon>
        <taxon>Bacillota</taxon>
        <taxon>Bacilli</taxon>
        <taxon>Bacillales</taxon>
        <taxon>Bacillaceae</taxon>
        <taxon>Cytobacillus</taxon>
    </lineage>
</organism>
<dbReference type="Proteomes" id="UP000233343">
    <property type="component" value="Unassembled WGS sequence"/>
</dbReference>
<proteinExistence type="predicted"/>
<dbReference type="AlphaFoldDB" id="A0A2N0ZLC4"/>
<sequence>MKVLAKWFLVFVLSFSTVLLSLGLNVGASENANNDISLVDEGVNSFETITYIVSDGNGEHSTSLTQEEFELLQKDVKASHESSDSDFIENDNGEPFTTDKQVNKAEPAVANYVQMTSQSTFDADKRQIKVTSKITKITGLKP</sequence>
<protein>
    <submittedName>
        <fullName evidence="2">Uncharacterized protein</fullName>
    </submittedName>
</protein>
<evidence type="ECO:0000313" key="2">
    <source>
        <dbReference type="EMBL" id="PKG30298.1"/>
    </source>
</evidence>
<comment type="caution">
    <text evidence="2">The sequence shown here is derived from an EMBL/GenBank/DDBJ whole genome shotgun (WGS) entry which is preliminary data.</text>
</comment>
<feature type="region of interest" description="Disordered" evidence="1">
    <location>
        <begin position="78"/>
        <end position="103"/>
    </location>
</feature>
<gene>
    <name evidence="2" type="ORF">CWS20_04720</name>
</gene>
<keyword evidence="3" id="KW-1185">Reference proteome</keyword>
<accession>A0A2N0ZLC4</accession>
<dbReference type="EMBL" id="PISD01000008">
    <property type="protein sequence ID" value="PKG30298.1"/>
    <property type="molecule type" value="Genomic_DNA"/>
</dbReference>
<name>A0A2N0ZLC4_9BACI</name>
<evidence type="ECO:0000256" key="1">
    <source>
        <dbReference type="SAM" id="MobiDB-lite"/>
    </source>
</evidence>
<reference evidence="2 3" key="1">
    <citation type="journal article" date="2010" name="Int. J. Syst. Evol. Microbiol.">
        <title>Bacillus horneckiae sp. nov., isolated from a spacecraft-assembly clean room.</title>
        <authorList>
            <person name="Vaishampayan P."/>
            <person name="Probst A."/>
            <person name="Krishnamurthi S."/>
            <person name="Ghosh S."/>
            <person name="Osman S."/>
            <person name="McDowall A."/>
            <person name="Ruckmani A."/>
            <person name="Mayilraj S."/>
            <person name="Venkateswaran K."/>
        </authorList>
    </citation>
    <scope>NUCLEOTIDE SEQUENCE [LARGE SCALE GENOMIC DNA]</scope>
    <source>
        <strain evidence="3">1PO1SC</strain>
    </source>
</reference>